<dbReference type="EMBL" id="JXXN02003940">
    <property type="protein sequence ID" value="THD21013.1"/>
    <property type="molecule type" value="Genomic_DNA"/>
</dbReference>
<dbReference type="Proteomes" id="UP000230066">
    <property type="component" value="Unassembled WGS sequence"/>
</dbReference>
<keyword evidence="2" id="KW-1185">Reference proteome</keyword>
<accession>A0A4E0R120</accession>
<protein>
    <submittedName>
        <fullName evidence="1">Uncharacterized protein</fullName>
    </submittedName>
</protein>
<evidence type="ECO:0000313" key="2">
    <source>
        <dbReference type="Proteomes" id="UP000230066"/>
    </source>
</evidence>
<name>A0A4E0R120_FASHE</name>
<evidence type="ECO:0000313" key="1">
    <source>
        <dbReference type="EMBL" id="THD21013.1"/>
    </source>
</evidence>
<organism evidence="1 2">
    <name type="scientific">Fasciola hepatica</name>
    <name type="common">Liver fluke</name>
    <dbReference type="NCBI Taxonomy" id="6192"/>
    <lineage>
        <taxon>Eukaryota</taxon>
        <taxon>Metazoa</taxon>
        <taxon>Spiralia</taxon>
        <taxon>Lophotrochozoa</taxon>
        <taxon>Platyhelminthes</taxon>
        <taxon>Trematoda</taxon>
        <taxon>Digenea</taxon>
        <taxon>Plagiorchiida</taxon>
        <taxon>Echinostomata</taxon>
        <taxon>Echinostomatoidea</taxon>
        <taxon>Fasciolidae</taxon>
        <taxon>Fasciola</taxon>
    </lineage>
</organism>
<comment type="caution">
    <text evidence="1">The sequence shown here is derived from an EMBL/GenBank/DDBJ whole genome shotgun (WGS) entry which is preliminary data.</text>
</comment>
<reference evidence="1" key="1">
    <citation type="submission" date="2019-03" db="EMBL/GenBank/DDBJ databases">
        <title>Improved annotation for the trematode Fasciola hepatica.</title>
        <authorList>
            <person name="Choi Y.-J."/>
            <person name="Martin J."/>
            <person name="Mitreva M."/>
        </authorList>
    </citation>
    <scope>NUCLEOTIDE SEQUENCE [LARGE SCALE GENOMIC DNA]</scope>
</reference>
<dbReference type="AlphaFoldDB" id="A0A4E0R120"/>
<gene>
    <name evidence="1" type="ORF">D915_008352</name>
</gene>
<sequence>MDGSHSTNKVSETNQINFVKRKSRKLVTVNGTDILNGFGEWVKQEQDKHINTQNSGTNEEKKTLGFCRPNGVWEAVEDYERHTYEFEKFEAVHETFPRKDKN</sequence>
<proteinExistence type="predicted"/>